<dbReference type="InterPro" id="IPR020449">
    <property type="entry name" value="Tscrpt_reg_AraC-type_HTH"/>
</dbReference>
<dbReference type="Proteomes" id="UP000283585">
    <property type="component" value="Unassembled WGS sequence"/>
</dbReference>
<protein>
    <submittedName>
        <fullName evidence="6">AraC family transcriptional regulator</fullName>
    </submittedName>
    <submittedName>
        <fullName evidence="5">Arabinose operon regulatory protein</fullName>
    </submittedName>
</protein>
<evidence type="ECO:0000313" key="9">
    <source>
        <dbReference type="EMBL" id="RHG17887.1"/>
    </source>
</evidence>
<dbReference type="Gene3D" id="2.60.120.10">
    <property type="entry name" value="Jelly Rolls"/>
    <property type="match status" value="1"/>
</dbReference>
<evidence type="ECO:0000313" key="7">
    <source>
        <dbReference type="EMBL" id="RGQ07367.1"/>
    </source>
</evidence>
<feature type="domain" description="HTH araC/xylS-type" evidence="4">
    <location>
        <begin position="196"/>
        <end position="294"/>
    </location>
</feature>
<keyword evidence="2" id="KW-0238">DNA-binding</keyword>
<evidence type="ECO:0000313" key="5">
    <source>
        <dbReference type="EMBL" id="CUO51956.1"/>
    </source>
</evidence>
<evidence type="ECO:0000256" key="3">
    <source>
        <dbReference type="ARBA" id="ARBA00023163"/>
    </source>
</evidence>
<dbReference type="EMBL" id="QRSS01000002">
    <property type="protein sequence ID" value="RGQ07367.1"/>
    <property type="molecule type" value="Genomic_DNA"/>
</dbReference>
<dbReference type="InterPro" id="IPR009057">
    <property type="entry name" value="Homeodomain-like_sf"/>
</dbReference>
<dbReference type="PROSITE" id="PS01124">
    <property type="entry name" value="HTH_ARAC_FAMILY_2"/>
    <property type="match status" value="1"/>
</dbReference>
<dbReference type="GO" id="GO:0043565">
    <property type="term" value="F:sequence-specific DNA binding"/>
    <property type="evidence" value="ECO:0007669"/>
    <property type="project" value="InterPro"/>
</dbReference>
<evidence type="ECO:0000256" key="1">
    <source>
        <dbReference type="ARBA" id="ARBA00023015"/>
    </source>
</evidence>
<organism evidence="5 10">
    <name type="scientific">Blautia obeum</name>
    <dbReference type="NCBI Taxonomy" id="40520"/>
    <lineage>
        <taxon>Bacteria</taxon>
        <taxon>Bacillati</taxon>
        <taxon>Bacillota</taxon>
        <taxon>Clostridia</taxon>
        <taxon>Lachnospirales</taxon>
        <taxon>Lachnospiraceae</taxon>
        <taxon>Blautia</taxon>
    </lineage>
</organism>
<dbReference type="GO" id="GO:0003700">
    <property type="term" value="F:DNA-binding transcription factor activity"/>
    <property type="evidence" value="ECO:0007669"/>
    <property type="project" value="InterPro"/>
</dbReference>
<dbReference type="Pfam" id="PF02311">
    <property type="entry name" value="AraC_binding"/>
    <property type="match status" value="1"/>
</dbReference>
<evidence type="ECO:0000313" key="14">
    <source>
        <dbReference type="Proteomes" id="UP000284220"/>
    </source>
</evidence>
<dbReference type="EMBL" id="QSUB01000006">
    <property type="protein sequence ID" value="RGN03364.1"/>
    <property type="molecule type" value="Genomic_DNA"/>
</dbReference>
<dbReference type="EMBL" id="QRHZ01000003">
    <property type="protein sequence ID" value="RHG17887.1"/>
    <property type="molecule type" value="Genomic_DNA"/>
</dbReference>
<dbReference type="PANTHER" id="PTHR43280:SF28">
    <property type="entry name" value="HTH-TYPE TRANSCRIPTIONAL ACTIVATOR RHAS"/>
    <property type="match status" value="1"/>
</dbReference>
<evidence type="ECO:0000313" key="6">
    <source>
        <dbReference type="EMBL" id="RGN03364.1"/>
    </source>
</evidence>
<name>A0A174FSY4_9FIRM</name>
<dbReference type="PROSITE" id="PS00041">
    <property type="entry name" value="HTH_ARAC_FAMILY_1"/>
    <property type="match status" value="1"/>
</dbReference>
<keyword evidence="3" id="KW-0804">Transcription</keyword>
<dbReference type="Proteomes" id="UP000265828">
    <property type="component" value="Unassembled WGS sequence"/>
</dbReference>
<dbReference type="Gene3D" id="1.10.10.60">
    <property type="entry name" value="Homeodomain-like"/>
    <property type="match status" value="2"/>
</dbReference>
<dbReference type="EMBL" id="QRZI01000004">
    <property type="protein sequence ID" value="RGV64525.1"/>
    <property type="molecule type" value="Genomic_DNA"/>
</dbReference>
<proteinExistence type="predicted"/>
<dbReference type="InterPro" id="IPR018060">
    <property type="entry name" value="HTH_AraC"/>
</dbReference>
<accession>A0A174FSY4</accession>
<dbReference type="AlphaFoldDB" id="A0A174FSY4"/>
<dbReference type="SUPFAM" id="SSF51182">
    <property type="entry name" value="RmlC-like cupins"/>
    <property type="match status" value="1"/>
</dbReference>
<dbReference type="SUPFAM" id="SSF46689">
    <property type="entry name" value="Homeodomain-like"/>
    <property type="match status" value="2"/>
</dbReference>
<dbReference type="InterPro" id="IPR014710">
    <property type="entry name" value="RmlC-like_jellyroll"/>
</dbReference>
<evidence type="ECO:0000313" key="13">
    <source>
        <dbReference type="Proteomes" id="UP000283585"/>
    </source>
</evidence>
<evidence type="ECO:0000313" key="8">
    <source>
        <dbReference type="EMBL" id="RGV64525.1"/>
    </source>
</evidence>
<dbReference type="Proteomes" id="UP000261222">
    <property type="component" value="Unassembled WGS sequence"/>
</dbReference>
<evidence type="ECO:0000256" key="2">
    <source>
        <dbReference type="ARBA" id="ARBA00023125"/>
    </source>
</evidence>
<evidence type="ECO:0000313" key="11">
    <source>
        <dbReference type="Proteomes" id="UP000261222"/>
    </source>
</evidence>
<evidence type="ECO:0000313" key="10">
    <source>
        <dbReference type="Proteomes" id="UP000095409"/>
    </source>
</evidence>
<keyword evidence="1" id="KW-0805">Transcription regulation</keyword>
<dbReference type="InterPro" id="IPR018062">
    <property type="entry name" value="HTH_AraC-typ_CS"/>
</dbReference>
<dbReference type="PRINTS" id="PR00032">
    <property type="entry name" value="HTHARAC"/>
</dbReference>
<evidence type="ECO:0000313" key="12">
    <source>
        <dbReference type="Proteomes" id="UP000265828"/>
    </source>
</evidence>
<dbReference type="PANTHER" id="PTHR43280">
    <property type="entry name" value="ARAC-FAMILY TRANSCRIPTIONAL REGULATOR"/>
    <property type="match status" value="1"/>
</dbReference>
<dbReference type="SMART" id="SM00342">
    <property type="entry name" value="HTH_ARAC"/>
    <property type="match status" value="1"/>
</dbReference>
<dbReference type="Proteomes" id="UP000284220">
    <property type="component" value="Unassembled WGS sequence"/>
</dbReference>
<gene>
    <name evidence="5" type="primary">araC_3</name>
    <name evidence="9" type="ORF">DW272_07620</name>
    <name evidence="8" type="ORF">DWW07_06595</name>
    <name evidence="7" type="ORF">DWZ12_02890</name>
    <name evidence="6" type="ORF">DXB81_13130</name>
    <name evidence="5" type="ORF">ERS852394_02378</name>
</gene>
<dbReference type="Pfam" id="PF12833">
    <property type="entry name" value="HTH_18"/>
    <property type="match status" value="1"/>
</dbReference>
<evidence type="ECO:0000259" key="4">
    <source>
        <dbReference type="PROSITE" id="PS01124"/>
    </source>
</evidence>
<dbReference type="CDD" id="cd02208">
    <property type="entry name" value="cupin_RmlC-like"/>
    <property type="match status" value="1"/>
</dbReference>
<sequence length="300" mass="35017">MSFQNQFTKTTTDANLMETVHHGSAEYPFRYYYENIALFDFKCIDWHWHSELEFIYIESGNVVFDIGTVHFELNEGNGIMINSKILHRLQSSSDAIIPNFLFQPSFIAPQDSLIYKKYINPVISSSLEYLVFQPDIPWQKKALEIIKTIITVQETEFNREIIVSMSVQQLWILLLENLTFDQFENMGAVISRTRLQLMMQYVHAHYSENITLEDIARTANISKSTALHLFQNNLKLTPVKYLINYRLKQAALLLINTEEKIATISNNTGFNNVDHFCRTFKKAYKMTPTDYRNQERAPVS</sequence>
<dbReference type="Proteomes" id="UP000095409">
    <property type="component" value="Unassembled WGS sequence"/>
</dbReference>
<reference evidence="5 10" key="1">
    <citation type="submission" date="2015-09" db="EMBL/GenBank/DDBJ databases">
        <authorList>
            <consortium name="Pathogen Informatics"/>
        </authorList>
    </citation>
    <scope>NUCLEOTIDE SEQUENCE [LARGE SCALE GENOMIC DNA]</scope>
    <source>
        <strain evidence="5 10">2789STDY5608837</strain>
    </source>
</reference>
<dbReference type="InterPro" id="IPR003313">
    <property type="entry name" value="AraC-bd"/>
</dbReference>
<dbReference type="EMBL" id="CYZD01000013">
    <property type="protein sequence ID" value="CUO51956.1"/>
    <property type="molecule type" value="Genomic_DNA"/>
</dbReference>
<dbReference type="InterPro" id="IPR011051">
    <property type="entry name" value="RmlC_Cupin_sf"/>
</dbReference>
<reference evidence="11 12" key="2">
    <citation type="submission" date="2018-08" db="EMBL/GenBank/DDBJ databases">
        <title>A genome reference for cultivated species of the human gut microbiota.</title>
        <authorList>
            <person name="Zou Y."/>
            <person name="Xue W."/>
            <person name="Luo G."/>
        </authorList>
    </citation>
    <scope>NUCLEOTIDE SEQUENCE [LARGE SCALE GENOMIC DNA]</scope>
    <source>
        <strain evidence="8 12">AF14-23</strain>
        <strain evidence="7 13">AF29-2BH</strain>
        <strain evidence="9 14">AM22-9LB</strain>
        <strain evidence="6 11">OM06-11AA</strain>
    </source>
</reference>
<dbReference type="RefSeq" id="WP_055066397.1">
    <property type="nucleotide sequence ID" value="NZ_CYZD01000013.1"/>
</dbReference>